<dbReference type="Proteomes" id="UP000243053">
    <property type="component" value="Unassembled WGS sequence"/>
</dbReference>
<evidence type="ECO:0000259" key="11">
    <source>
        <dbReference type="Pfam" id="PF02803"/>
    </source>
</evidence>
<dbReference type="GO" id="GO:0003988">
    <property type="term" value="F:acetyl-CoA C-acyltransferase activity"/>
    <property type="evidence" value="ECO:0007669"/>
    <property type="project" value="UniProtKB-ARBA"/>
</dbReference>
<dbReference type="PIRSF" id="PIRSF000429">
    <property type="entry name" value="Ac-CoA_Ac_transf"/>
    <property type="match status" value="1"/>
</dbReference>
<dbReference type="InterPro" id="IPR020617">
    <property type="entry name" value="Thiolase_C"/>
</dbReference>
<dbReference type="EMBL" id="MAAF01000024">
    <property type="protein sequence ID" value="OUR84004.1"/>
    <property type="molecule type" value="Genomic_DNA"/>
</dbReference>
<sequence length="394" mass="40835">MSLSDPIVIVSAVRTPMGGFGGCLSPVTTPELGATAIKAAITQANLANDQVDELIMGCVLPAGLKQAPARQAAIAADLSLSTVCTTINKVCGSGMKAAMQAHDALLAGSIDVAIAGGMESMSNAPYILPKVRTGLRMGHGQVIDHMMQDGLENAYDGISMGCFAQDTADEASFTREAMDEFAIRSLSRANQAIESGAFKNEIAAVTVVNRRKETIIDTDEQPGNARPDKIPSLRAAFKKEGTITAANSSSISDGAAALVMMKLSEAEKRGLSPLCKVVAHATHAQAPAEFTVAPVGAMNKLLDKAGWTARDVDLFEINEAFAMVTMLAVKEMDLDINKVNVNGGACALGHPLGASGARIMVTLIHALKNKGLSKGVASLCIGGGEATAIALEML</sequence>
<dbReference type="PROSITE" id="PS00099">
    <property type="entry name" value="THIOLASE_3"/>
    <property type="match status" value="1"/>
</dbReference>
<dbReference type="Gene3D" id="3.40.47.10">
    <property type="match status" value="2"/>
</dbReference>
<gene>
    <name evidence="12" type="ORF">A9Q75_03380</name>
</gene>
<dbReference type="GO" id="GO:0016042">
    <property type="term" value="P:lipid catabolic process"/>
    <property type="evidence" value="ECO:0007669"/>
    <property type="project" value="UniProtKB-KW"/>
</dbReference>
<keyword evidence="3 9" id="KW-0808">Transferase</keyword>
<evidence type="ECO:0000256" key="7">
    <source>
        <dbReference type="ARBA" id="ARBA00023315"/>
    </source>
</evidence>
<comment type="caution">
    <text evidence="12">The sequence shown here is derived from an EMBL/GenBank/DDBJ whole genome shotgun (WGS) entry which is preliminary data.</text>
</comment>
<dbReference type="InterPro" id="IPR020610">
    <property type="entry name" value="Thiolase_AS"/>
</dbReference>
<feature type="domain" description="Thiolase N-terminal" evidence="10">
    <location>
        <begin position="7"/>
        <end position="262"/>
    </location>
</feature>
<feature type="domain" description="Thiolase C-terminal" evidence="11">
    <location>
        <begin position="272"/>
        <end position="392"/>
    </location>
</feature>
<reference evidence="13" key="1">
    <citation type="journal article" date="2017" name="Proc. Natl. Acad. Sci. U.S.A.">
        <title>Simulation of Deepwater Horizon oil plume reveals substrate specialization within a complex community of hydrocarbon degraders.</title>
        <authorList>
            <person name="Hu P."/>
            <person name="Dubinsky E.A."/>
            <person name="Probst A.J."/>
            <person name="Wang J."/>
            <person name="Sieber C.M.K."/>
            <person name="Tom L.M."/>
            <person name="Gardinali P."/>
            <person name="Banfield J.F."/>
            <person name="Atlas R.M."/>
            <person name="Andersen G.L."/>
        </authorList>
    </citation>
    <scope>NUCLEOTIDE SEQUENCE [LARGE SCALE GENOMIC DNA]</scope>
</reference>
<evidence type="ECO:0000256" key="1">
    <source>
        <dbReference type="ARBA" id="ARBA00010982"/>
    </source>
</evidence>
<evidence type="ECO:0000259" key="10">
    <source>
        <dbReference type="Pfam" id="PF00108"/>
    </source>
</evidence>
<keyword evidence="6" id="KW-0443">Lipid metabolism</keyword>
<dbReference type="Pfam" id="PF00108">
    <property type="entry name" value="Thiolase_N"/>
    <property type="match status" value="1"/>
</dbReference>
<keyword evidence="5" id="KW-0442">Lipid degradation</keyword>
<dbReference type="PANTHER" id="PTHR18919">
    <property type="entry name" value="ACETYL-COA C-ACYLTRANSFERASE"/>
    <property type="match status" value="1"/>
</dbReference>
<dbReference type="InterPro" id="IPR002155">
    <property type="entry name" value="Thiolase"/>
</dbReference>
<dbReference type="Pfam" id="PF02803">
    <property type="entry name" value="Thiolase_C"/>
    <property type="match status" value="1"/>
</dbReference>
<feature type="active site" description="Proton acceptor" evidence="8">
    <location>
        <position position="350"/>
    </location>
</feature>
<keyword evidence="2" id="KW-0963">Cytoplasm</keyword>
<keyword evidence="7 9" id="KW-0012">Acyltransferase</keyword>
<dbReference type="InterPro" id="IPR016039">
    <property type="entry name" value="Thiolase-like"/>
</dbReference>
<dbReference type="GO" id="GO:0006631">
    <property type="term" value="P:fatty acid metabolic process"/>
    <property type="evidence" value="ECO:0007669"/>
    <property type="project" value="UniProtKB-KW"/>
</dbReference>
<dbReference type="CDD" id="cd00751">
    <property type="entry name" value="thiolase"/>
    <property type="match status" value="1"/>
</dbReference>
<dbReference type="InterPro" id="IPR020616">
    <property type="entry name" value="Thiolase_N"/>
</dbReference>
<organism evidence="12 13">
    <name type="scientific">Colwellia psychrerythraea</name>
    <name type="common">Vibrio psychroerythus</name>
    <dbReference type="NCBI Taxonomy" id="28229"/>
    <lineage>
        <taxon>Bacteria</taxon>
        <taxon>Pseudomonadati</taxon>
        <taxon>Pseudomonadota</taxon>
        <taxon>Gammaproteobacteria</taxon>
        <taxon>Alteromonadales</taxon>
        <taxon>Colwelliaceae</taxon>
        <taxon>Colwellia</taxon>
    </lineage>
</organism>
<keyword evidence="4" id="KW-0276">Fatty acid metabolism</keyword>
<evidence type="ECO:0000313" key="13">
    <source>
        <dbReference type="Proteomes" id="UP000243053"/>
    </source>
</evidence>
<evidence type="ECO:0000256" key="2">
    <source>
        <dbReference type="ARBA" id="ARBA00022490"/>
    </source>
</evidence>
<protein>
    <submittedName>
        <fullName evidence="12">Acetyl-CoA acetyltransferase</fullName>
    </submittedName>
</protein>
<evidence type="ECO:0000313" key="12">
    <source>
        <dbReference type="EMBL" id="OUR84004.1"/>
    </source>
</evidence>
<evidence type="ECO:0000256" key="5">
    <source>
        <dbReference type="ARBA" id="ARBA00022963"/>
    </source>
</evidence>
<evidence type="ECO:0000256" key="8">
    <source>
        <dbReference type="PIRSR" id="PIRSR000429-1"/>
    </source>
</evidence>
<proteinExistence type="inferred from homology"/>
<accession>A0A1Y5ESH6</accession>
<feature type="active site" description="Proton acceptor" evidence="8">
    <location>
        <position position="380"/>
    </location>
</feature>
<evidence type="ECO:0000256" key="9">
    <source>
        <dbReference type="RuleBase" id="RU003557"/>
    </source>
</evidence>
<dbReference type="PANTHER" id="PTHR18919:SF138">
    <property type="entry name" value="ACETYL-COA C-ACETYLTRANSFERASE"/>
    <property type="match status" value="1"/>
</dbReference>
<dbReference type="SUPFAM" id="SSF53901">
    <property type="entry name" value="Thiolase-like"/>
    <property type="match status" value="2"/>
</dbReference>
<evidence type="ECO:0000256" key="6">
    <source>
        <dbReference type="ARBA" id="ARBA00023098"/>
    </source>
</evidence>
<dbReference type="AlphaFoldDB" id="A0A1Y5ESH6"/>
<name>A0A1Y5ESH6_COLPS</name>
<evidence type="ECO:0000256" key="3">
    <source>
        <dbReference type="ARBA" id="ARBA00022679"/>
    </source>
</evidence>
<dbReference type="NCBIfam" id="TIGR01930">
    <property type="entry name" value="AcCoA-C-Actrans"/>
    <property type="match status" value="1"/>
</dbReference>
<comment type="similarity">
    <text evidence="1 9">Belongs to the thiolase-like superfamily. Thiolase family.</text>
</comment>
<feature type="active site" description="Acyl-thioester intermediate" evidence="8">
    <location>
        <position position="91"/>
    </location>
</feature>
<evidence type="ECO:0000256" key="4">
    <source>
        <dbReference type="ARBA" id="ARBA00022832"/>
    </source>
</evidence>